<dbReference type="EnsemblPlants" id="ORUFI11G00990.2">
    <property type="protein sequence ID" value="ORUFI11G00990.2"/>
    <property type="gene ID" value="ORUFI11G00990"/>
</dbReference>
<sequence>MNQPGWNHLFLGIPLFLIVFIASLELPGASVTQLSYGFSPPPPPLSLRRHCTTLLLRPTPPPFLLPRRTTTSPLSSHPGVCAVQQRHQGGLQPRGRRSSLEDPRGIHFKGN</sequence>
<keyword evidence="4" id="KW-1185">Reference proteome</keyword>
<protein>
    <submittedName>
        <fullName evidence="3">Uncharacterized protein</fullName>
    </submittedName>
</protein>
<evidence type="ECO:0000313" key="4">
    <source>
        <dbReference type="Proteomes" id="UP000008022"/>
    </source>
</evidence>
<dbReference type="AlphaFoldDB" id="A0A0E0R3F2"/>
<name>A0A0E0R3F2_ORYRU</name>
<dbReference type="Gramene" id="ORUFI11G00990.2">
    <property type="protein sequence ID" value="ORUFI11G00990.2"/>
    <property type="gene ID" value="ORUFI11G00990"/>
</dbReference>
<organism evidence="3 4">
    <name type="scientific">Oryza rufipogon</name>
    <name type="common">Brownbeard rice</name>
    <name type="synonym">Asian wild rice</name>
    <dbReference type="NCBI Taxonomy" id="4529"/>
    <lineage>
        <taxon>Eukaryota</taxon>
        <taxon>Viridiplantae</taxon>
        <taxon>Streptophyta</taxon>
        <taxon>Embryophyta</taxon>
        <taxon>Tracheophyta</taxon>
        <taxon>Spermatophyta</taxon>
        <taxon>Magnoliopsida</taxon>
        <taxon>Liliopsida</taxon>
        <taxon>Poales</taxon>
        <taxon>Poaceae</taxon>
        <taxon>BOP clade</taxon>
        <taxon>Oryzoideae</taxon>
        <taxon>Oryzeae</taxon>
        <taxon>Oryzinae</taxon>
        <taxon>Oryza</taxon>
    </lineage>
</organism>
<feature type="chain" id="PRO_5002371948" evidence="2">
    <location>
        <begin position="24"/>
        <end position="111"/>
    </location>
</feature>
<keyword evidence="2" id="KW-0732">Signal</keyword>
<feature type="signal peptide" evidence="2">
    <location>
        <begin position="1"/>
        <end position="23"/>
    </location>
</feature>
<reference evidence="3" key="2">
    <citation type="submission" date="2015-06" db="UniProtKB">
        <authorList>
            <consortium name="EnsemblPlants"/>
        </authorList>
    </citation>
    <scope>IDENTIFICATION</scope>
</reference>
<evidence type="ECO:0000313" key="3">
    <source>
        <dbReference type="EnsemblPlants" id="ORUFI11G00990.2"/>
    </source>
</evidence>
<evidence type="ECO:0000256" key="1">
    <source>
        <dbReference type="SAM" id="MobiDB-lite"/>
    </source>
</evidence>
<feature type="region of interest" description="Disordered" evidence="1">
    <location>
        <begin position="85"/>
        <end position="111"/>
    </location>
</feature>
<dbReference type="Proteomes" id="UP000008022">
    <property type="component" value="Unassembled WGS sequence"/>
</dbReference>
<reference evidence="4" key="1">
    <citation type="submission" date="2013-06" db="EMBL/GenBank/DDBJ databases">
        <authorList>
            <person name="Zhao Q."/>
        </authorList>
    </citation>
    <scope>NUCLEOTIDE SEQUENCE</scope>
    <source>
        <strain evidence="4">cv. W1943</strain>
    </source>
</reference>
<accession>A0A0E0R3F2</accession>
<dbReference type="HOGENOM" id="CLU_2162555_0_0_1"/>
<proteinExistence type="predicted"/>
<evidence type="ECO:0000256" key="2">
    <source>
        <dbReference type="SAM" id="SignalP"/>
    </source>
</evidence>